<dbReference type="GO" id="GO:0035336">
    <property type="term" value="P:long-chain fatty-acyl-CoA metabolic process"/>
    <property type="evidence" value="ECO:0007669"/>
    <property type="project" value="TreeGrafter"/>
</dbReference>
<dbReference type="EMBL" id="NCKV01060215">
    <property type="protein sequence ID" value="RWS00345.1"/>
    <property type="molecule type" value="Genomic_DNA"/>
</dbReference>
<dbReference type="PRINTS" id="PR00154">
    <property type="entry name" value="AMPBINDING"/>
</dbReference>
<dbReference type="InterPro" id="IPR042099">
    <property type="entry name" value="ANL_N_sf"/>
</dbReference>
<dbReference type="InterPro" id="IPR020845">
    <property type="entry name" value="AMP-binding_CS"/>
</dbReference>
<keyword evidence="2 9" id="KW-0436">Ligase</keyword>
<dbReference type="InterPro" id="IPR020459">
    <property type="entry name" value="AMP-binding"/>
</dbReference>
<dbReference type="Gene3D" id="3.40.50.12780">
    <property type="entry name" value="N-terminal domain of ligase-like"/>
    <property type="match status" value="1"/>
</dbReference>
<evidence type="ECO:0000256" key="7">
    <source>
        <dbReference type="ARBA" id="ARBA00036813"/>
    </source>
</evidence>
<dbReference type="STRING" id="299467.A0A443QBE4"/>
<gene>
    <name evidence="9" type="ORF">B4U80_12650</name>
</gene>
<evidence type="ECO:0000256" key="5">
    <source>
        <dbReference type="ARBA" id="ARBA00022840"/>
    </source>
</evidence>
<feature type="domain" description="AMP-dependent synthetase/ligase" evidence="8">
    <location>
        <begin position="15"/>
        <end position="101"/>
    </location>
</feature>
<evidence type="ECO:0000259" key="8">
    <source>
        <dbReference type="Pfam" id="PF00501"/>
    </source>
</evidence>
<keyword evidence="4" id="KW-0443">Lipid metabolism</keyword>
<dbReference type="GO" id="GO:0005524">
    <property type="term" value="F:ATP binding"/>
    <property type="evidence" value="ECO:0007669"/>
    <property type="project" value="UniProtKB-KW"/>
</dbReference>
<accession>A0A443QBE4</accession>
<dbReference type="GO" id="GO:0005811">
    <property type="term" value="C:lipid droplet"/>
    <property type="evidence" value="ECO:0007669"/>
    <property type="project" value="TreeGrafter"/>
</dbReference>
<evidence type="ECO:0000256" key="3">
    <source>
        <dbReference type="ARBA" id="ARBA00022741"/>
    </source>
</evidence>
<proteinExistence type="inferred from homology"/>
<evidence type="ECO:0000256" key="1">
    <source>
        <dbReference type="ARBA" id="ARBA00006432"/>
    </source>
</evidence>
<protein>
    <recommendedName>
        <fullName evidence="6">long-chain-fatty-acid--CoA ligase</fullName>
        <ecNumber evidence="6">6.2.1.3</ecNumber>
    </recommendedName>
</protein>
<keyword evidence="5" id="KW-0067">ATP-binding</keyword>
<feature type="non-terminal residue" evidence="9">
    <location>
        <position position="1"/>
    </location>
</feature>
<comment type="similarity">
    <text evidence="1">Belongs to the ATP-dependent AMP-binding enzyme family.</text>
</comment>
<name>A0A443QBE4_9ACAR</name>
<comment type="caution">
    <text evidence="9">The sequence shown here is derived from an EMBL/GenBank/DDBJ whole genome shotgun (WGS) entry which is preliminary data.</text>
</comment>
<keyword evidence="4" id="KW-0276">Fatty acid metabolism</keyword>
<dbReference type="OrthoDB" id="6495156at2759"/>
<evidence type="ECO:0000256" key="6">
    <source>
        <dbReference type="ARBA" id="ARBA00026121"/>
    </source>
</evidence>
<keyword evidence="10" id="KW-1185">Reference proteome</keyword>
<comment type="catalytic activity">
    <reaction evidence="7">
        <text>a long-chain fatty acid + ATP + CoA = a long-chain fatty acyl-CoA + AMP + diphosphate</text>
        <dbReference type="Rhea" id="RHEA:15421"/>
        <dbReference type="ChEBI" id="CHEBI:30616"/>
        <dbReference type="ChEBI" id="CHEBI:33019"/>
        <dbReference type="ChEBI" id="CHEBI:57287"/>
        <dbReference type="ChEBI" id="CHEBI:57560"/>
        <dbReference type="ChEBI" id="CHEBI:83139"/>
        <dbReference type="ChEBI" id="CHEBI:456215"/>
        <dbReference type="EC" id="6.2.1.3"/>
    </reaction>
</comment>
<sequence length="113" mass="11775">IEEEGKVAGDISFGEAQPTDAAVIMYTSGSTGNPKGVILMHKNIIGTIRGFYAVASNLGDTLGHVYIAFLPLAHVLELAAESFFLAMGITIGYSSPNTLTDRSTGIKQGGKGD</sequence>
<dbReference type="PANTHER" id="PTHR43272">
    <property type="entry name" value="LONG-CHAIN-FATTY-ACID--COA LIGASE"/>
    <property type="match status" value="1"/>
</dbReference>
<dbReference type="GO" id="GO:0005886">
    <property type="term" value="C:plasma membrane"/>
    <property type="evidence" value="ECO:0007669"/>
    <property type="project" value="TreeGrafter"/>
</dbReference>
<evidence type="ECO:0000256" key="4">
    <source>
        <dbReference type="ARBA" id="ARBA00022832"/>
    </source>
</evidence>
<dbReference type="Proteomes" id="UP000288716">
    <property type="component" value="Unassembled WGS sequence"/>
</dbReference>
<dbReference type="GO" id="GO:0005783">
    <property type="term" value="C:endoplasmic reticulum"/>
    <property type="evidence" value="ECO:0007669"/>
    <property type="project" value="TreeGrafter"/>
</dbReference>
<organism evidence="9 10">
    <name type="scientific">Leptotrombidium deliense</name>
    <dbReference type="NCBI Taxonomy" id="299467"/>
    <lineage>
        <taxon>Eukaryota</taxon>
        <taxon>Metazoa</taxon>
        <taxon>Ecdysozoa</taxon>
        <taxon>Arthropoda</taxon>
        <taxon>Chelicerata</taxon>
        <taxon>Arachnida</taxon>
        <taxon>Acari</taxon>
        <taxon>Acariformes</taxon>
        <taxon>Trombidiformes</taxon>
        <taxon>Prostigmata</taxon>
        <taxon>Anystina</taxon>
        <taxon>Parasitengona</taxon>
        <taxon>Trombiculoidea</taxon>
        <taxon>Trombiculidae</taxon>
        <taxon>Leptotrombidium</taxon>
    </lineage>
</organism>
<dbReference type="GO" id="GO:0030182">
    <property type="term" value="P:neuron differentiation"/>
    <property type="evidence" value="ECO:0007669"/>
    <property type="project" value="TreeGrafter"/>
</dbReference>
<dbReference type="AlphaFoldDB" id="A0A443QBE4"/>
<dbReference type="PROSITE" id="PS00455">
    <property type="entry name" value="AMP_BINDING"/>
    <property type="match status" value="1"/>
</dbReference>
<dbReference type="EC" id="6.2.1.3" evidence="6"/>
<dbReference type="Pfam" id="PF00501">
    <property type="entry name" value="AMP-binding"/>
    <property type="match status" value="1"/>
</dbReference>
<reference evidence="9 10" key="1">
    <citation type="journal article" date="2018" name="Gigascience">
        <title>Genomes of trombidid mites reveal novel predicted allergens and laterally-transferred genes associated with secondary metabolism.</title>
        <authorList>
            <person name="Dong X."/>
            <person name="Chaisiri K."/>
            <person name="Xia D."/>
            <person name="Armstrong S.D."/>
            <person name="Fang Y."/>
            <person name="Donnelly M.J."/>
            <person name="Kadowaki T."/>
            <person name="McGarry J.W."/>
            <person name="Darby A.C."/>
            <person name="Makepeace B.L."/>
        </authorList>
    </citation>
    <scope>NUCLEOTIDE SEQUENCE [LARGE SCALE GENOMIC DNA]</scope>
    <source>
        <strain evidence="9">UoL-UT</strain>
    </source>
</reference>
<evidence type="ECO:0000313" key="10">
    <source>
        <dbReference type="Proteomes" id="UP000288716"/>
    </source>
</evidence>
<evidence type="ECO:0000256" key="2">
    <source>
        <dbReference type="ARBA" id="ARBA00022598"/>
    </source>
</evidence>
<feature type="non-terminal residue" evidence="9">
    <location>
        <position position="113"/>
    </location>
</feature>
<dbReference type="VEuPathDB" id="VectorBase:LDEU014483"/>
<evidence type="ECO:0000313" key="9">
    <source>
        <dbReference type="EMBL" id="RWS00345.1"/>
    </source>
</evidence>
<dbReference type="SUPFAM" id="SSF56801">
    <property type="entry name" value="Acetyl-CoA synthetase-like"/>
    <property type="match status" value="1"/>
</dbReference>
<dbReference type="GO" id="GO:0090433">
    <property type="term" value="F:palmitoyl-CoA ligase activity"/>
    <property type="evidence" value="ECO:0007669"/>
    <property type="project" value="TreeGrafter"/>
</dbReference>
<dbReference type="InterPro" id="IPR000873">
    <property type="entry name" value="AMP-dep_synth/lig_dom"/>
</dbReference>
<keyword evidence="3" id="KW-0547">Nucleotide-binding</keyword>
<dbReference type="PANTHER" id="PTHR43272:SF83">
    <property type="entry name" value="ACYL-COA SYNTHETASE LONG-CHAIN, ISOFORM J"/>
    <property type="match status" value="1"/>
</dbReference>